<gene>
    <name evidence="1" type="ORF">A3A36_01975</name>
</gene>
<proteinExistence type="predicted"/>
<dbReference type="EMBL" id="MFLW01000008">
    <property type="protein sequence ID" value="OGG78446.1"/>
    <property type="molecule type" value="Genomic_DNA"/>
</dbReference>
<dbReference type="Proteomes" id="UP000178811">
    <property type="component" value="Unassembled WGS sequence"/>
</dbReference>
<sequence>MRSLLLGIVLIILVGVGGLVYRNAIEYPTRQIACPMDAQVCPNGTTVSRTVPSCTFSACLPPNVSLPDIGIAFALPTGFVAVTDRTTPDAARIAMYQTSTTPLTDVGGTIIIRRYAINTSMGSTSSPQATALATIQQTAIGGASGLPVSVTSFTSTVLGTHRFTVVTIERFVNVAYYLARGSDVLRFDAIDRGVDWTNPSLDITKLPTQTALRKMLTTLQGE</sequence>
<organism evidence="1 2">
    <name type="scientific">Candidatus Kaiserbacteria bacterium RIFCSPLOWO2_01_FULL_52_12b</name>
    <dbReference type="NCBI Taxonomy" id="1798509"/>
    <lineage>
        <taxon>Bacteria</taxon>
        <taxon>Candidatus Kaiseribacteriota</taxon>
    </lineage>
</organism>
<accession>A0A1F6EXZ3</accession>
<protein>
    <submittedName>
        <fullName evidence="1">Uncharacterized protein</fullName>
    </submittedName>
</protein>
<dbReference type="AlphaFoldDB" id="A0A1F6EXZ3"/>
<comment type="caution">
    <text evidence="1">The sequence shown here is derived from an EMBL/GenBank/DDBJ whole genome shotgun (WGS) entry which is preliminary data.</text>
</comment>
<evidence type="ECO:0000313" key="1">
    <source>
        <dbReference type="EMBL" id="OGG78446.1"/>
    </source>
</evidence>
<reference evidence="1 2" key="1">
    <citation type="journal article" date="2016" name="Nat. Commun.">
        <title>Thousands of microbial genomes shed light on interconnected biogeochemical processes in an aquifer system.</title>
        <authorList>
            <person name="Anantharaman K."/>
            <person name="Brown C.T."/>
            <person name="Hug L.A."/>
            <person name="Sharon I."/>
            <person name="Castelle C.J."/>
            <person name="Probst A.J."/>
            <person name="Thomas B.C."/>
            <person name="Singh A."/>
            <person name="Wilkins M.J."/>
            <person name="Karaoz U."/>
            <person name="Brodie E.L."/>
            <person name="Williams K.H."/>
            <person name="Hubbard S.S."/>
            <person name="Banfield J.F."/>
        </authorList>
    </citation>
    <scope>NUCLEOTIDE SEQUENCE [LARGE SCALE GENOMIC DNA]</scope>
</reference>
<name>A0A1F6EXZ3_9BACT</name>
<evidence type="ECO:0000313" key="2">
    <source>
        <dbReference type="Proteomes" id="UP000178811"/>
    </source>
</evidence>